<reference evidence="3" key="1">
    <citation type="submission" date="2025-08" db="UniProtKB">
        <authorList>
            <consortium name="RefSeq"/>
        </authorList>
    </citation>
    <scope>IDENTIFICATION</scope>
</reference>
<dbReference type="PANTHER" id="PTHR46100">
    <property type="entry name" value="IMP2'P"/>
    <property type="match status" value="1"/>
</dbReference>
<name>A0A1U8AC05_NELNU</name>
<dbReference type="OrthoDB" id="843225at2759"/>
<dbReference type="PANTHER" id="PTHR46100:SF2">
    <property type="entry name" value="OS05G0453700 PROTEIN"/>
    <property type="match status" value="1"/>
</dbReference>
<feature type="domain" description="UspA" evidence="1">
    <location>
        <begin position="5"/>
        <end position="158"/>
    </location>
</feature>
<dbReference type="KEGG" id="nnu:104601317"/>
<dbReference type="SUPFAM" id="SSF52402">
    <property type="entry name" value="Adenine nucleotide alpha hydrolases-like"/>
    <property type="match status" value="1"/>
</dbReference>
<dbReference type="Pfam" id="PF00582">
    <property type="entry name" value="Usp"/>
    <property type="match status" value="1"/>
</dbReference>
<dbReference type="CDD" id="cd23659">
    <property type="entry name" value="USP_At3g01520-like"/>
    <property type="match status" value="1"/>
</dbReference>
<dbReference type="Proteomes" id="UP000189703">
    <property type="component" value="Unplaced"/>
</dbReference>
<dbReference type="STRING" id="4432.A0A1U8AC05"/>
<evidence type="ECO:0000259" key="1">
    <source>
        <dbReference type="Pfam" id="PF00582"/>
    </source>
</evidence>
<sequence>MPRDRKIGVALDFSNSSRSALNWTIENLLDKGDTLYVIHVKYDKGDEARHVLWANTGSPTALIPLSELLDPELMKKYDIQMAPDVLDLLETAYTKEATVVGKLYLGDARDKLCSAVEDLKLDSLVMGSRGLSTIRRILLGSVTNHVITHASCPITIVKEPKSEHEKLRLYGYGFITRSDDEETDSLQASFLNPWRGDIYDGSSIIPTPKDMNKIANKMHAGHTVTEPKG</sequence>
<dbReference type="Gene3D" id="3.40.50.620">
    <property type="entry name" value="HUPs"/>
    <property type="match status" value="1"/>
</dbReference>
<evidence type="ECO:0000313" key="2">
    <source>
        <dbReference type="Proteomes" id="UP000189703"/>
    </source>
</evidence>
<dbReference type="OMA" id="YWGDVRE"/>
<dbReference type="FunCoup" id="A0A1U8AC05">
    <property type="interactions" value="202"/>
</dbReference>
<protein>
    <submittedName>
        <fullName evidence="3">Universal stress protein PHOS34-like</fullName>
    </submittedName>
</protein>
<dbReference type="AlphaFoldDB" id="A0A1U8AC05"/>
<keyword evidence="2" id="KW-1185">Reference proteome</keyword>
<dbReference type="PRINTS" id="PR01438">
    <property type="entry name" value="UNVRSLSTRESS"/>
</dbReference>
<dbReference type="GeneID" id="104601317"/>
<evidence type="ECO:0000313" key="3">
    <source>
        <dbReference type="RefSeq" id="XP_010262906.1"/>
    </source>
</evidence>
<dbReference type="InParanoid" id="A0A1U8AC05"/>
<organism evidence="2 3">
    <name type="scientific">Nelumbo nucifera</name>
    <name type="common">Sacred lotus</name>
    <dbReference type="NCBI Taxonomy" id="4432"/>
    <lineage>
        <taxon>Eukaryota</taxon>
        <taxon>Viridiplantae</taxon>
        <taxon>Streptophyta</taxon>
        <taxon>Embryophyta</taxon>
        <taxon>Tracheophyta</taxon>
        <taxon>Spermatophyta</taxon>
        <taxon>Magnoliopsida</taxon>
        <taxon>Proteales</taxon>
        <taxon>Nelumbonaceae</taxon>
        <taxon>Nelumbo</taxon>
    </lineage>
</organism>
<dbReference type="InterPro" id="IPR006015">
    <property type="entry name" value="Universal_stress_UspA"/>
</dbReference>
<accession>A0A1U8AC05</accession>
<dbReference type="InterPro" id="IPR014729">
    <property type="entry name" value="Rossmann-like_a/b/a_fold"/>
</dbReference>
<dbReference type="RefSeq" id="XP_010262906.1">
    <property type="nucleotide sequence ID" value="XM_010264604.1"/>
</dbReference>
<dbReference type="InterPro" id="IPR006016">
    <property type="entry name" value="UspA"/>
</dbReference>
<dbReference type="eggNOG" id="ENOG502RXH2">
    <property type="taxonomic scope" value="Eukaryota"/>
</dbReference>
<gene>
    <name evidence="3" type="primary">LOC104601317</name>
</gene>
<proteinExistence type="predicted"/>